<name>A0A9D4J466_DREPO</name>
<comment type="caution">
    <text evidence="2">The sequence shown here is derived from an EMBL/GenBank/DDBJ whole genome shotgun (WGS) entry which is preliminary data.</text>
</comment>
<evidence type="ECO:0000313" key="2">
    <source>
        <dbReference type="EMBL" id="KAH3795229.1"/>
    </source>
</evidence>
<feature type="region of interest" description="Disordered" evidence="1">
    <location>
        <begin position="1"/>
        <end position="52"/>
    </location>
</feature>
<dbReference type="AlphaFoldDB" id="A0A9D4J466"/>
<accession>A0A9D4J466</accession>
<keyword evidence="3" id="KW-1185">Reference proteome</keyword>
<sequence length="52" mass="5578">MNRGSTGNVLDEPGTPPAFTGGPPGRYRLRPGLDRGTTGYYGDSPGRHRHKP</sequence>
<evidence type="ECO:0000256" key="1">
    <source>
        <dbReference type="SAM" id="MobiDB-lite"/>
    </source>
</evidence>
<reference evidence="2" key="1">
    <citation type="journal article" date="2019" name="bioRxiv">
        <title>The Genome of the Zebra Mussel, Dreissena polymorpha: A Resource for Invasive Species Research.</title>
        <authorList>
            <person name="McCartney M.A."/>
            <person name="Auch B."/>
            <person name="Kono T."/>
            <person name="Mallez S."/>
            <person name="Zhang Y."/>
            <person name="Obille A."/>
            <person name="Becker A."/>
            <person name="Abrahante J.E."/>
            <person name="Garbe J."/>
            <person name="Badalamenti J.P."/>
            <person name="Herman A."/>
            <person name="Mangelson H."/>
            <person name="Liachko I."/>
            <person name="Sullivan S."/>
            <person name="Sone E.D."/>
            <person name="Koren S."/>
            <person name="Silverstein K.A.T."/>
            <person name="Beckman K.B."/>
            <person name="Gohl D.M."/>
        </authorList>
    </citation>
    <scope>NUCLEOTIDE SEQUENCE</scope>
    <source>
        <strain evidence="2">Duluth1</strain>
        <tissue evidence="2">Whole animal</tissue>
    </source>
</reference>
<dbReference type="Proteomes" id="UP000828390">
    <property type="component" value="Unassembled WGS sequence"/>
</dbReference>
<reference evidence="2" key="2">
    <citation type="submission" date="2020-11" db="EMBL/GenBank/DDBJ databases">
        <authorList>
            <person name="McCartney M.A."/>
            <person name="Auch B."/>
            <person name="Kono T."/>
            <person name="Mallez S."/>
            <person name="Becker A."/>
            <person name="Gohl D.M."/>
            <person name="Silverstein K.A.T."/>
            <person name="Koren S."/>
            <person name="Bechman K.B."/>
            <person name="Herman A."/>
            <person name="Abrahante J.E."/>
            <person name="Garbe J."/>
        </authorList>
    </citation>
    <scope>NUCLEOTIDE SEQUENCE</scope>
    <source>
        <strain evidence="2">Duluth1</strain>
        <tissue evidence="2">Whole animal</tissue>
    </source>
</reference>
<protein>
    <submittedName>
        <fullName evidence="2">Uncharacterized protein</fullName>
    </submittedName>
</protein>
<gene>
    <name evidence="2" type="ORF">DPMN_148777</name>
</gene>
<proteinExistence type="predicted"/>
<dbReference type="EMBL" id="JAIWYP010000007">
    <property type="protein sequence ID" value="KAH3795229.1"/>
    <property type="molecule type" value="Genomic_DNA"/>
</dbReference>
<evidence type="ECO:0000313" key="3">
    <source>
        <dbReference type="Proteomes" id="UP000828390"/>
    </source>
</evidence>
<organism evidence="2 3">
    <name type="scientific">Dreissena polymorpha</name>
    <name type="common">Zebra mussel</name>
    <name type="synonym">Mytilus polymorpha</name>
    <dbReference type="NCBI Taxonomy" id="45954"/>
    <lineage>
        <taxon>Eukaryota</taxon>
        <taxon>Metazoa</taxon>
        <taxon>Spiralia</taxon>
        <taxon>Lophotrochozoa</taxon>
        <taxon>Mollusca</taxon>
        <taxon>Bivalvia</taxon>
        <taxon>Autobranchia</taxon>
        <taxon>Heteroconchia</taxon>
        <taxon>Euheterodonta</taxon>
        <taxon>Imparidentia</taxon>
        <taxon>Neoheterodontei</taxon>
        <taxon>Myida</taxon>
        <taxon>Dreissenoidea</taxon>
        <taxon>Dreissenidae</taxon>
        <taxon>Dreissena</taxon>
    </lineage>
</organism>